<keyword evidence="13" id="KW-1185">Reference proteome</keyword>
<gene>
    <name evidence="12" type="ORF">phytr_1530</name>
</gene>
<evidence type="ECO:0000313" key="12">
    <source>
        <dbReference type="EMBL" id="AVP87112.1"/>
    </source>
</evidence>
<dbReference type="InterPro" id="IPR003439">
    <property type="entry name" value="ABC_transporter-like_ATP-bd"/>
</dbReference>
<dbReference type="GO" id="GO:0010043">
    <property type="term" value="P:response to zinc ion"/>
    <property type="evidence" value="ECO:0007669"/>
    <property type="project" value="TreeGrafter"/>
</dbReference>
<dbReference type="Pfam" id="PF00005">
    <property type="entry name" value="ABC_tran"/>
    <property type="match status" value="1"/>
</dbReference>
<evidence type="ECO:0000256" key="1">
    <source>
        <dbReference type="ARBA" id="ARBA00022448"/>
    </source>
</evidence>
<dbReference type="KEGG" id="ptc:phytr_1530"/>
<dbReference type="SMART" id="SM00382">
    <property type="entry name" value="AAA"/>
    <property type="match status" value="1"/>
</dbReference>
<dbReference type="AlphaFoldDB" id="A0A2P1P764"/>
<evidence type="ECO:0000256" key="9">
    <source>
        <dbReference type="ARBA" id="ARBA00023136"/>
    </source>
</evidence>
<dbReference type="Proteomes" id="UP000241762">
    <property type="component" value="Chromosome"/>
</dbReference>
<evidence type="ECO:0000256" key="6">
    <source>
        <dbReference type="ARBA" id="ARBA00022906"/>
    </source>
</evidence>
<dbReference type="EMBL" id="CP027845">
    <property type="protein sequence ID" value="AVP87112.1"/>
    <property type="molecule type" value="Genomic_DNA"/>
</dbReference>
<keyword evidence="7" id="KW-1278">Translocase</keyword>
<evidence type="ECO:0000256" key="5">
    <source>
        <dbReference type="ARBA" id="ARBA00022840"/>
    </source>
</evidence>
<protein>
    <submittedName>
        <fullName evidence="12">Zinc ABC transporter ATP-binding protein</fullName>
    </submittedName>
</protein>
<evidence type="ECO:0000313" key="13">
    <source>
        <dbReference type="Proteomes" id="UP000241762"/>
    </source>
</evidence>
<dbReference type="SUPFAM" id="SSF52540">
    <property type="entry name" value="P-loop containing nucleoside triphosphate hydrolases"/>
    <property type="match status" value="1"/>
</dbReference>
<dbReference type="PANTHER" id="PTHR42734">
    <property type="entry name" value="METAL TRANSPORT SYSTEM ATP-BINDING PROTEIN TM_0124-RELATED"/>
    <property type="match status" value="1"/>
</dbReference>
<accession>A0A2P1P764</accession>
<keyword evidence="2" id="KW-1003">Cell membrane</keyword>
<organism evidence="12 13">
    <name type="scientific">Candidatus Phycorickettsia trachydisci</name>
    <dbReference type="NCBI Taxonomy" id="2115978"/>
    <lineage>
        <taxon>Bacteria</taxon>
        <taxon>Pseudomonadati</taxon>
        <taxon>Pseudomonadota</taxon>
        <taxon>Alphaproteobacteria</taxon>
        <taxon>Rickettsiales</taxon>
        <taxon>Rickettsiaceae</taxon>
        <taxon>Candidatus Phycorickettsia</taxon>
    </lineage>
</organism>
<keyword evidence="4" id="KW-0862">Zinc</keyword>
<proteinExistence type="predicted"/>
<evidence type="ECO:0000256" key="2">
    <source>
        <dbReference type="ARBA" id="ARBA00022475"/>
    </source>
</evidence>
<dbReference type="OrthoDB" id="9780942at2"/>
<sequence length="225" mass="25493">MNKTLIEFLDVTKYYDKRLVLEKISFKIEEKSIVTLVGPNGAGKTTVSKLMVDIEKPTSGSIYKSPDITLGYVPQKININANLPVKVLSLIEMLTNHKNYDPEILKFAQVDSVKNHDISELSGGQLRRVFLTACLLNKANLIILDEPTKELDIMGQKDLYTLIQNLRNEFGITIFIISHDLHTVVQESDYVLCLNKHLCCYGKPYADNVLESIGFYKHSHNHSHS</sequence>
<keyword evidence="9" id="KW-0472">Membrane</keyword>
<keyword evidence="8" id="KW-0406">Ion transport</keyword>
<feature type="domain" description="ABC transporter" evidence="11">
    <location>
        <begin position="6"/>
        <end position="221"/>
    </location>
</feature>
<dbReference type="PANTHER" id="PTHR42734:SF9">
    <property type="entry name" value="ZINC IMPORT ATP-BINDING PROTEIN ZNUC"/>
    <property type="match status" value="1"/>
</dbReference>
<evidence type="ECO:0000256" key="4">
    <source>
        <dbReference type="ARBA" id="ARBA00022833"/>
    </source>
</evidence>
<name>A0A2P1P764_9RICK</name>
<evidence type="ECO:0000256" key="3">
    <source>
        <dbReference type="ARBA" id="ARBA00022741"/>
    </source>
</evidence>
<evidence type="ECO:0000259" key="11">
    <source>
        <dbReference type="PROSITE" id="PS50893"/>
    </source>
</evidence>
<dbReference type="GO" id="GO:0005524">
    <property type="term" value="F:ATP binding"/>
    <property type="evidence" value="ECO:0007669"/>
    <property type="project" value="UniProtKB-KW"/>
</dbReference>
<keyword evidence="3" id="KW-0547">Nucleotide-binding</keyword>
<dbReference type="InterPro" id="IPR027417">
    <property type="entry name" value="P-loop_NTPase"/>
</dbReference>
<dbReference type="InterPro" id="IPR050153">
    <property type="entry name" value="Metal_Ion_Import_ABC"/>
</dbReference>
<reference evidence="12 13" key="1">
    <citation type="submission" date="2018-03" db="EMBL/GenBank/DDBJ databases">
        <title>A gene transfer event suggests a long-term partnership between eustigmatophyte algae and a novel lineage of endosymbiotic bacteria.</title>
        <authorList>
            <person name="Yurchenko T."/>
            <person name="Sevcikova T."/>
            <person name="Pribyl P."/>
            <person name="El Karkouri K."/>
            <person name="Klimes V."/>
            <person name="Amaral R."/>
            <person name="Zbrankova V."/>
            <person name="Kim E."/>
            <person name="Raoult D."/>
            <person name="Santos L.M.A."/>
            <person name="Elias M."/>
        </authorList>
    </citation>
    <scope>NUCLEOTIDE SEQUENCE [LARGE SCALE GENOMIC DNA]</scope>
    <source>
        <strain evidence="12">CCALA 838</strain>
    </source>
</reference>
<evidence type="ECO:0000256" key="7">
    <source>
        <dbReference type="ARBA" id="ARBA00022967"/>
    </source>
</evidence>
<comment type="function">
    <text evidence="10">Part of an ABC transporter complex. Transmembrane domains (TMD) form a pore in the inner membrane and the ATP-binding domain (NBD) is responsible for energy generation.</text>
</comment>
<dbReference type="Gene3D" id="3.40.50.300">
    <property type="entry name" value="P-loop containing nucleotide triphosphate hydrolases"/>
    <property type="match status" value="1"/>
</dbReference>
<evidence type="ECO:0000256" key="10">
    <source>
        <dbReference type="ARBA" id="ARBA00024725"/>
    </source>
</evidence>
<keyword evidence="6" id="KW-0864">Zinc transport</keyword>
<dbReference type="RefSeq" id="WP_106873985.1">
    <property type="nucleotide sequence ID" value="NZ_CP027845.1"/>
</dbReference>
<dbReference type="GO" id="GO:0006829">
    <property type="term" value="P:zinc ion transport"/>
    <property type="evidence" value="ECO:0007669"/>
    <property type="project" value="UniProtKB-KW"/>
</dbReference>
<evidence type="ECO:0000256" key="8">
    <source>
        <dbReference type="ARBA" id="ARBA00023065"/>
    </source>
</evidence>
<dbReference type="PROSITE" id="PS50893">
    <property type="entry name" value="ABC_TRANSPORTER_2"/>
    <property type="match status" value="1"/>
</dbReference>
<dbReference type="InterPro" id="IPR003593">
    <property type="entry name" value="AAA+_ATPase"/>
</dbReference>
<dbReference type="GO" id="GO:0016887">
    <property type="term" value="F:ATP hydrolysis activity"/>
    <property type="evidence" value="ECO:0007669"/>
    <property type="project" value="InterPro"/>
</dbReference>
<keyword evidence="1" id="KW-0813">Transport</keyword>
<keyword evidence="5 12" id="KW-0067">ATP-binding</keyword>